<evidence type="ECO:0000256" key="1">
    <source>
        <dbReference type="SAM" id="MobiDB-lite"/>
    </source>
</evidence>
<dbReference type="Proteomes" id="UP001154282">
    <property type="component" value="Unassembled WGS sequence"/>
</dbReference>
<evidence type="ECO:0000313" key="3">
    <source>
        <dbReference type="Proteomes" id="UP001154282"/>
    </source>
</evidence>
<organism evidence="2 3">
    <name type="scientific">Linum tenue</name>
    <dbReference type="NCBI Taxonomy" id="586396"/>
    <lineage>
        <taxon>Eukaryota</taxon>
        <taxon>Viridiplantae</taxon>
        <taxon>Streptophyta</taxon>
        <taxon>Embryophyta</taxon>
        <taxon>Tracheophyta</taxon>
        <taxon>Spermatophyta</taxon>
        <taxon>Magnoliopsida</taxon>
        <taxon>eudicotyledons</taxon>
        <taxon>Gunneridae</taxon>
        <taxon>Pentapetalae</taxon>
        <taxon>rosids</taxon>
        <taxon>fabids</taxon>
        <taxon>Malpighiales</taxon>
        <taxon>Linaceae</taxon>
        <taxon>Linum</taxon>
    </lineage>
</organism>
<feature type="region of interest" description="Disordered" evidence="1">
    <location>
        <begin position="1"/>
        <end position="51"/>
    </location>
</feature>
<dbReference type="EMBL" id="CAMGYJ010000008">
    <property type="protein sequence ID" value="CAI0456667.1"/>
    <property type="molecule type" value="Genomic_DNA"/>
</dbReference>
<name>A0AAV0NDI1_9ROSI</name>
<dbReference type="AlphaFoldDB" id="A0AAV0NDI1"/>
<feature type="compositionally biased region" description="Basic and acidic residues" evidence="1">
    <location>
        <begin position="24"/>
        <end position="33"/>
    </location>
</feature>
<gene>
    <name evidence="2" type="ORF">LITE_LOCUS32847</name>
</gene>
<evidence type="ECO:0000313" key="2">
    <source>
        <dbReference type="EMBL" id="CAI0456667.1"/>
    </source>
</evidence>
<protein>
    <submittedName>
        <fullName evidence="2">Uncharacterized protein</fullName>
    </submittedName>
</protein>
<proteinExistence type="predicted"/>
<keyword evidence="3" id="KW-1185">Reference proteome</keyword>
<reference evidence="2" key="1">
    <citation type="submission" date="2022-08" db="EMBL/GenBank/DDBJ databases">
        <authorList>
            <person name="Gutierrez-Valencia J."/>
        </authorList>
    </citation>
    <scope>NUCLEOTIDE SEQUENCE</scope>
</reference>
<comment type="caution">
    <text evidence="2">The sequence shown here is derived from an EMBL/GenBank/DDBJ whole genome shotgun (WGS) entry which is preliminary data.</text>
</comment>
<sequence length="51" mass="5610">MPGAQHSDGLERNPRSPHLHLRRLRAEEGRREGGAGGRRQGASTQRGEAPR</sequence>
<accession>A0AAV0NDI1</accession>